<reference evidence="2" key="1">
    <citation type="submission" date="2023-09" db="EMBL/GenBank/DDBJ databases">
        <authorList>
            <consortium name="CW5 consortium"/>
            <person name="Lu C.-W."/>
        </authorList>
    </citation>
    <scope>NUCLEOTIDE SEQUENCE</scope>
    <source>
        <strain evidence="2">KPS</strain>
    </source>
</reference>
<gene>
    <name evidence="2" type="ORF">KPS_000285</name>
</gene>
<dbReference type="Pfam" id="PF05136">
    <property type="entry name" value="Phage_portal_2"/>
    <property type="match status" value="1"/>
</dbReference>
<evidence type="ECO:0000256" key="1">
    <source>
        <dbReference type="SAM" id="MobiDB-lite"/>
    </source>
</evidence>
<proteinExistence type="predicted"/>
<evidence type="ECO:0000313" key="2">
    <source>
        <dbReference type="EMBL" id="WMW65774.1"/>
    </source>
</evidence>
<name>A0ABY9R4W9_9BACT</name>
<organism evidence="2 3">
    <name type="scientific">Nitratidesulfovibrio liaohensis</name>
    <dbReference type="NCBI Taxonomy" id="2604158"/>
    <lineage>
        <taxon>Bacteria</taxon>
        <taxon>Pseudomonadati</taxon>
        <taxon>Thermodesulfobacteriota</taxon>
        <taxon>Desulfovibrionia</taxon>
        <taxon>Desulfovibrionales</taxon>
        <taxon>Desulfovibrionaceae</taxon>
        <taxon>Nitratidesulfovibrio</taxon>
    </lineage>
</organism>
<dbReference type="Proteomes" id="UP001180616">
    <property type="component" value="Chromosome"/>
</dbReference>
<protein>
    <submittedName>
        <fullName evidence="2">Phage portal protein</fullName>
    </submittedName>
</protein>
<evidence type="ECO:0000313" key="3">
    <source>
        <dbReference type="Proteomes" id="UP001180616"/>
    </source>
</evidence>
<dbReference type="EMBL" id="CP133659">
    <property type="protein sequence ID" value="WMW65774.1"/>
    <property type="molecule type" value="Genomic_DNA"/>
</dbReference>
<dbReference type="NCBIfam" id="TIGR01539">
    <property type="entry name" value="portal_lambda"/>
    <property type="match status" value="1"/>
</dbReference>
<feature type="region of interest" description="Disordered" evidence="1">
    <location>
        <begin position="530"/>
        <end position="566"/>
    </location>
</feature>
<accession>A0ABY9R4W9</accession>
<dbReference type="RefSeq" id="WP_309541729.1">
    <property type="nucleotide sequence ID" value="NZ_CP133659.1"/>
</dbReference>
<keyword evidence="3" id="KW-1185">Reference proteome</keyword>
<dbReference type="InterPro" id="IPR006429">
    <property type="entry name" value="Phage_lambda_portal"/>
</dbReference>
<sequence length="566" mass="61473">MRRAPRHTPMARHRARAAAMLGAPLVPGVVAPVSRDAGAYRGQLSGYHPHRVTGTGLLSGRNERSVASLRSEDLVANDWAARSLVETMTLNAVGGVGLVPQSAIPADLLGLDEETAREVGNRFEAWWRVWCDEAGFIPGQTCADLQYMALRSVLVHGDMVHVPVMLDTARTGGAFALRIQTVHPERLRTPADLAADPYVRDGVELDELGRPAAGWIANPSPRLAAAPLGGDMAGSSADFRRIPYRVGHRVGLFHCFRPSGEEQFRGEPVITPALKLFRHLSDSLDYELIAQIITASFPLFIKTSDGRQAAEDYFAQLQGGMGPDNGQTGREPVYYQNYAPGQILYGNLNEEAKALVADRPGASWSGFVTFVVRAMGAVAGVPYEALLKDFSKTNYSSARAALLEAWRVYMLWRQWQSRAYCQPLFRMVAEEAWLRGYVTLPQGAPGFYEALPLWTAALWVGPGRGYIDPVKEADANIALIENGLATYGEVLGERGLSVEDVWSVRGYEDRLMHRLAPALAARIAARKAASASRTPAPADGAEPAPTDSDDTAPQGTPTEKEQDDAA</sequence>